<gene>
    <name evidence="1" type="ORF">PWO00_28185</name>
</gene>
<reference evidence="1 2" key="1">
    <citation type="submission" date="2023-02" db="EMBL/GenBank/DDBJ databases">
        <title>Complete genome sequence of Priestia aryabhattai G5MAi6, a methanol-tolerant strain isolated from tap water in Hong Kong.</title>
        <authorList>
            <person name="Leung K.M."/>
            <person name="Lai G.K.K."/>
            <person name="Griffin S.D.J."/>
        </authorList>
    </citation>
    <scope>NUCLEOTIDE SEQUENCE [LARGE SCALE GENOMIC DNA]</scope>
    <source>
        <strain evidence="1 2">G5MAi6</strain>
        <plasmid evidence="1 2">pG5MAi6_2</plasmid>
    </source>
</reference>
<keyword evidence="1" id="KW-0614">Plasmid</keyword>
<organism evidence="1 2">
    <name type="scientific">Priestia aryabhattai</name>
    <name type="common">Bacillus aryabhattai</name>
    <dbReference type="NCBI Taxonomy" id="412384"/>
    <lineage>
        <taxon>Bacteria</taxon>
        <taxon>Bacillati</taxon>
        <taxon>Bacillota</taxon>
        <taxon>Bacilli</taxon>
        <taxon>Bacillales</taxon>
        <taxon>Bacillaceae</taxon>
        <taxon>Priestia</taxon>
    </lineage>
</organism>
<dbReference type="Proteomes" id="UP001220217">
    <property type="component" value="Plasmid pG5MAi6_2"/>
</dbReference>
<sequence length="142" mass="14693">MAQLVDAKSSQNASYANSISVPVLATAQQIFAQLTLSTAGATGPLNTLMTGTLTVQLPILPVATTVTLTIVRGTNVSDLEIYSVSENLTLSVLGPQVISFTASDFNVPIPGNGQITYTAFISANVLGTVRVGPESFNAAIYS</sequence>
<evidence type="ECO:0000313" key="1">
    <source>
        <dbReference type="EMBL" id="WEA47264.1"/>
    </source>
</evidence>
<dbReference type="EMBL" id="CP118720">
    <property type="protein sequence ID" value="WEA47264.1"/>
    <property type="molecule type" value="Genomic_DNA"/>
</dbReference>
<dbReference type="RefSeq" id="WP_098248749.1">
    <property type="nucleotide sequence ID" value="NZ_CP118720.1"/>
</dbReference>
<protein>
    <submittedName>
        <fullName evidence="1">Uncharacterized protein</fullName>
    </submittedName>
</protein>
<geneLocation type="plasmid" evidence="1 2">
    <name>pG5MAi6_2</name>
</geneLocation>
<name>A0ABD7X6B2_PRIAR</name>
<evidence type="ECO:0000313" key="2">
    <source>
        <dbReference type="Proteomes" id="UP001220217"/>
    </source>
</evidence>
<dbReference type="AlphaFoldDB" id="A0ABD7X6B2"/>
<accession>A0ABD7X6B2</accession>
<proteinExistence type="predicted"/>